<accession>A0ABD2WYT2</accession>
<organism evidence="1 2">
    <name type="scientific">Trichogramma kaykai</name>
    <dbReference type="NCBI Taxonomy" id="54128"/>
    <lineage>
        <taxon>Eukaryota</taxon>
        <taxon>Metazoa</taxon>
        <taxon>Ecdysozoa</taxon>
        <taxon>Arthropoda</taxon>
        <taxon>Hexapoda</taxon>
        <taxon>Insecta</taxon>
        <taxon>Pterygota</taxon>
        <taxon>Neoptera</taxon>
        <taxon>Endopterygota</taxon>
        <taxon>Hymenoptera</taxon>
        <taxon>Apocrita</taxon>
        <taxon>Proctotrupomorpha</taxon>
        <taxon>Chalcidoidea</taxon>
        <taxon>Trichogrammatidae</taxon>
        <taxon>Trichogramma</taxon>
    </lineage>
</organism>
<comment type="caution">
    <text evidence="1">The sequence shown here is derived from an EMBL/GenBank/DDBJ whole genome shotgun (WGS) entry which is preliminary data.</text>
</comment>
<gene>
    <name evidence="1" type="ORF">TKK_008156</name>
</gene>
<evidence type="ECO:0000313" key="1">
    <source>
        <dbReference type="EMBL" id="KAL3397918.1"/>
    </source>
</evidence>
<sequence>MMFSLRGINDERGVKMSSEKVSFKVQGKGREFVVKGAISVRKLQLSSQSLPKELTDTIYRADGISVDSYCNAEPRLLLGLDNWEMIAHREVRKLRIRDLGAADTPLGWVLFGPIIGRETDNSKNETTLALCVSGKELKTDSDRDEARLDEMVKNYFQIDNFGAETGSRIDKKISNAWSILDETSKRVGSSWETGLLWSKDTPPRENGYDAARKRLELLERRLDKDHDYAKIYHAEINRLVENGYARKIKGNENVRRVWYLPHFGVRNVNKPGKVRGGERVLGMAWSLDTDELGFQVSVKGVSETILSGKEKPTKRQFLSVIMSVYDPLGLLTPVTLSSRIVMQAVWRSG</sequence>
<name>A0ABD2WYT2_9HYME</name>
<evidence type="ECO:0008006" key="3">
    <source>
        <dbReference type="Google" id="ProtNLM"/>
    </source>
</evidence>
<dbReference type="Pfam" id="PF05380">
    <property type="entry name" value="Peptidase_A17"/>
    <property type="match status" value="1"/>
</dbReference>
<dbReference type="PANTHER" id="PTHR47331">
    <property type="entry name" value="PHD-TYPE DOMAIN-CONTAINING PROTEIN"/>
    <property type="match status" value="1"/>
</dbReference>
<reference evidence="1 2" key="1">
    <citation type="journal article" date="2024" name="bioRxiv">
        <title>A reference genome for Trichogramma kaykai: A tiny desert-dwelling parasitoid wasp with competing sex-ratio distorters.</title>
        <authorList>
            <person name="Culotta J."/>
            <person name="Lindsey A.R."/>
        </authorList>
    </citation>
    <scope>NUCLEOTIDE SEQUENCE [LARGE SCALE GENOMIC DNA]</scope>
    <source>
        <strain evidence="1 2">KSX58</strain>
    </source>
</reference>
<dbReference type="AlphaFoldDB" id="A0ABD2WYT2"/>
<evidence type="ECO:0000313" key="2">
    <source>
        <dbReference type="Proteomes" id="UP001627154"/>
    </source>
</evidence>
<protein>
    <recommendedName>
        <fullName evidence="3">Peptidase aspartic putative domain-containing protein</fullName>
    </recommendedName>
</protein>
<dbReference type="Proteomes" id="UP001627154">
    <property type="component" value="Unassembled WGS sequence"/>
</dbReference>
<dbReference type="PANTHER" id="PTHR47331:SF5">
    <property type="entry name" value="RIBONUCLEASE H"/>
    <property type="match status" value="1"/>
</dbReference>
<dbReference type="EMBL" id="JBJJXI010000060">
    <property type="protein sequence ID" value="KAL3397918.1"/>
    <property type="molecule type" value="Genomic_DNA"/>
</dbReference>
<keyword evidence="2" id="KW-1185">Reference proteome</keyword>
<dbReference type="InterPro" id="IPR008042">
    <property type="entry name" value="Retrotrans_Pao"/>
</dbReference>
<proteinExistence type="predicted"/>